<reference evidence="2 3" key="1">
    <citation type="submission" date="2018-02" db="EMBL/GenBank/DDBJ databases">
        <title>The draft genome of Sphingobacterium sp. 5JN-11.</title>
        <authorList>
            <person name="Liu L."/>
            <person name="Li L."/>
            <person name="Liang L."/>
            <person name="Zhang X."/>
            <person name="Wang T."/>
        </authorList>
    </citation>
    <scope>NUCLEOTIDE SEQUENCE [LARGE SCALE GENOMIC DNA]</scope>
    <source>
        <strain evidence="2 3">5JN-11</strain>
    </source>
</reference>
<dbReference type="Proteomes" id="UP000239711">
    <property type="component" value="Unassembled WGS sequence"/>
</dbReference>
<keyword evidence="1" id="KW-1133">Transmembrane helix</keyword>
<feature type="transmembrane region" description="Helical" evidence="1">
    <location>
        <begin position="71"/>
        <end position="91"/>
    </location>
</feature>
<gene>
    <name evidence="2" type="ORF">C5745_13295</name>
</gene>
<feature type="transmembrane region" description="Helical" evidence="1">
    <location>
        <begin position="47"/>
        <end position="65"/>
    </location>
</feature>
<accession>A0A2S9J223</accession>
<evidence type="ECO:0000313" key="3">
    <source>
        <dbReference type="Proteomes" id="UP000239711"/>
    </source>
</evidence>
<keyword evidence="1" id="KW-0812">Transmembrane</keyword>
<evidence type="ECO:0008006" key="4">
    <source>
        <dbReference type="Google" id="ProtNLM"/>
    </source>
</evidence>
<sequence length="93" mass="10855">MPANKKYLSSPFQRFLKITGGFVGGYLVMLSFHLMLTCIFHDKDVVITAYLSGYVLWAVLLLYAFLAKNGWWIWLIYTVLAVVFYLLFHFLHV</sequence>
<keyword evidence="3" id="KW-1185">Reference proteome</keyword>
<keyword evidence="1" id="KW-0472">Membrane</keyword>
<dbReference type="AlphaFoldDB" id="A0A2S9J223"/>
<feature type="transmembrane region" description="Helical" evidence="1">
    <location>
        <begin position="20"/>
        <end position="40"/>
    </location>
</feature>
<name>A0A2S9J223_9SPHI</name>
<dbReference type="EMBL" id="PVBQ01000010">
    <property type="protein sequence ID" value="PRD46836.1"/>
    <property type="molecule type" value="Genomic_DNA"/>
</dbReference>
<evidence type="ECO:0000313" key="2">
    <source>
        <dbReference type="EMBL" id="PRD46836.1"/>
    </source>
</evidence>
<evidence type="ECO:0000256" key="1">
    <source>
        <dbReference type="SAM" id="Phobius"/>
    </source>
</evidence>
<dbReference type="RefSeq" id="WP_105717500.1">
    <property type="nucleotide sequence ID" value="NZ_PVBQ01000010.1"/>
</dbReference>
<protein>
    <recommendedName>
        <fullName evidence="4">Iron transporter</fullName>
    </recommendedName>
</protein>
<comment type="caution">
    <text evidence="2">The sequence shown here is derived from an EMBL/GenBank/DDBJ whole genome shotgun (WGS) entry which is preliminary data.</text>
</comment>
<organism evidence="2 3">
    <name type="scientific">Sphingobacterium haloxyli</name>
    <dbReference type="NCBI Taxonomy" id="2100533"/>
    <lineage>
        <taxon>Bacteria</taxon>
        <taxon>Pseudomonadati</taxon>
        <taxon>Bacteroidota</taxon>
        <taxon>Sphingobacteriia</taxon>
        <taxon>Sphingobacteriales</taxon>
        <taxon>Sphingobacteriaceae</taxon>
        <taxon>Sphingobacterium</taxon>
    </lineage>
</organism>
<proteinExistence type="predicted"/>
<dbReference type="OrthoDB" id="711014at2"/>